<keyword evidence="3" id="KW-1185">Reference proteome</keyword>
<gene>
    <name evidence="2" type="ORF">ACFFNX_41430</name>
</gene>
<accession>A0ABV5YU60</accession>
<proteinExistence type="predicted"/>
<evidence type="ECO:0000313" key="2">
    <source>
        <dbReference type="EMBL" id="MFB9838630.1"/>
    </source>
</evidence>
<feature type="signal peptide" evidence="1">
    <location>
        <begin position="1"/>
        <end position="27"/>
    </location>
</feature>
<evidence type="ECO:0000313" key="3">
    <source>
        <dbReference type="Proteomes" id="UP001589627"/>
    </source>
</evidence>
<dbReference type="EMBL" id="JBHLZP010000547">
    <property type="protein sequence ID" value="MFB9838630.1"/>
    <property type="molecule type" value="Genomic_DNA"/>
</dbReference>
<dbReference type="RefSeq" id="WP_378211666.1">
    <property type="nucleotide sequence ID" value="NZ_JBHLZP010000547.1"/>
</dbReference>
<feature type="chain" id="PRO_5045651563" evidence="1">
    <location>
        <begin position="28"/>
        <end position="99"/>
    </location>
</feature>
<sequence length="99" mass="10513">MLKKLTATGILAGAATGVILLGGPAHADRLAASPNAGYSYPAACYVTTPGYVPPAWCSTYLPAPVQVYPPTTYYPPVTYGPGYGWGGGWHHGGWHRWHR</sequence>
<name>A0ABV5YU60_9ACTN</name>
<comment type="caution">
    <text evidence="2">The sequence shown here is derived from an EMBL/GenBank/DDBJ whole genome shotgun (WGS) entry which is preliminary data.</text>
</comment>
<organism evidence="2 3">
    <name type="scientific">Actinoallomurus acaciae</name>
    <dbReference type="NCBI Taxonomy" id="502577"/>
    <lineage>
        <taxon>Bacteria</taxon>
        <taxon>Bacillati</taxon>
        <taxon>Actinomycetota</taxon>
        <taxon>Actinomycetes</taxon>
        <taxon>Streptosporangiales</taxon>
        <taxon>Thermomonosporaceae</taxon>
        <taxon>Actinoallomurus</taxon>
    </lineage>
</organism>
<protein>
    <submittedName>
        <fullName evidence="2">Uncharacterized protein</fullName>
    </submittedName>
</protein>
<keyword evidence="1" id="KW-0732">Signal</keyword>
<reference evidence="2 3" key="1">
    <citation type="submission" date="2024-09" db="EMBL/GenBank/DDBJ databases">
        <authorList>
            <person name="Sun Q."/>
            <person name="Mori K."/>
        </authorList>
    </citation>
    <scope>NUCLEOTIDE SEQUENCE [LARGE SCALE GENOMIC DNA]</scope>
    <source>
        <strain evidence="2 3">TBRC 0563</strain>
    </source>
</reference>
<dbReference type="Proteomes" id="UP001589627">
    <property type="component" value="Unassembled WGS sequence"/>
</dbReference>
<evidence type="ECO:0000256" key="1">
    <source>
        <dbReference type="SAM" id="SignalP"/>
    </source>
</evidence>